<evidence type="ECO:0000313" key="4">
    <source>
        <dbReference type="EMBL" id="KCV68150.1"/>
    </source>
</evidence>
<organism evidence="4">
    <name type="scientific">Fonticula alba</name>
    <name type="common">Slime mold</name>
    <dbReference type="NCBI Taxonomy" id="691883"/>
    <lineage>
        <taxon>Eukaryota</taxon>
        <taxon>Rotosphaerida</taxon>
        <taxon>Fonticulaceae</taxon>
        <taxon>Fonticula</taxon>
    </lineage>
</organism>
<feature type="domain" description="EGF-like" evidence="3">
    <location>
        <begin position="1155"/>
        <end position="1185"/>
    </location>
</feature>
<keyword evidence="2" id="KW-0732">Signal</keyword>
<dbReference type="PANTHER" id="PTHR15332:SF175">
    <property type="entry name" value="PROPROTEIN CONVERTASE SUBTILISIN_KEXIN TYPE 5-LIKE"/>
    <property type="match status" value="1"/>
</dbReference>
<protein>
    <recommendedName>
        <fullName evidence="3">EGF-like domain-containing protein</fullName>
    </recommendedName>
</protein>
<name>A0A058Z1L2_FONAL</name>
<reference evidence="4" key="1">
    <citation type="submission" date="2013-04" db="EMBL/GenBank/DDBJ databases">
        <title>The Genome Sequence of Fonticula alba ATCC 38817.</title>
        <authorList>
            <consortium name="The Broad Institute Genomics Platform"/>
            <person name="Russ C."/>
            <person name="Cuomo C."/>
            <person name="Burger G."/>
            <person name="Gray M.W."/>
            <person name="Holland P.W.H."/>
            <person name="King N."/>
            <person name="Lang F.B.F."/>
            <person name="Roger A.J."/>
            <person name="Ruiz-Trillo I."/>
            <person name="Brown M."/>
            <person name="Walker B."/>
            <person name="Young S."/>
            <person name="Zeng Q."/>
            <person name="Gargeya S."/>
            <person name="Fitzgerald M."/>
            <person name="Haas B."/>
            <person name="Abouelleil A."/>
            <person name="Allen A.W."/>
            <person name="Alvarado L."/>
            <person name="Arachchi H.M."/>
            <person name="Berlin A.M."/>
            <person name="Chapman S.B."/>
            <person name="Gainer-Dewar J."/>
            <person name="Goldberg J."/>
            <person name="Griggs A."/>
            <person name="Gujja S."/>
            <person name="Hansen M."/>
            <person name="Howarth C."/>
            <person name="Imamovic A."/>
            <person name="Ireland A."/>
            <person name="Larimer J."/>
            <person name="McCowan C."/>
            <person name="Murphy C."/>
            <person name="Pearson M."/>
            <person name="Poon T.W."/>
            <person name="Priest M."/>
            <person name="Roberts A."/>
            <person name="Saif S."/>
            <person name="Shea T."/>
            <person name="Sisk P."/>
            <person name="Sykes S."/>
            <person name="Wortman J."/>
            <person name="Nusbaum C."/>
            <person name="Birren B."/>
        </authorList>
    </citation>
    <scope>NUCLEOTIDE SEQUENCE [LARGE SCALE GENOMIC DNA]</scope>
    <source>
        <strain evidence="4">ATCC 38817</strain>
    </source>
</reference>
<feature type="domain" description="EGF-like" evidence="3">
    <location>
        <begin position="1089"/>
        <end position="1120"/>
    </location>
</feature>
<dbReference type="PANTHER" id="PTHR15332">
    <property type="entry name" value="PROPROTEIN CONVERTASE SUBTILISIN_KEXIN TYPE 5-LIKE"/>
    <property type="match status" value="1"/>
</dbReference>
<gene>
    <name evidence="4" type="ORF">H696_05416</name>
</gene>
<feature type="domain" description="EGF-like" evidence="3">
    <location>
        <begin position="1039"/>
        <end position="1071"/>
    </location>
</feature>
<dbReference type="EMBL" id="KB932210">
    <property type="protein sequence ID" value="KCV68150.1"/>
    <property type="molecule type" value="Genomic_DNA"/>
</dbReference>
<proteinExistence type="predicted"/>
<feature type="domain" description="EGF-like" evidence="3">
    <location>
        <begin position="1358"/>
        <end position="1395"/>
    </location>
</feature>
<keyword evidence="5" id="KW-1185">Reference proteome</keyword>
<dbReference type="InterPro" id="IPR009030">
    <property type="entry name" value="Growth_fac_rcpt_cys_sf"/>
</dbReference>
<dbReference type="InterPro" id="IPR000742">
    <property type="entry name" value="EGF"/>
</dbReference>
<dbReference type="GeneID" id="20530141"/>
<dbReference type="SUPFAM" id="SSF57184">
    <property type="entry name" value="Growth factor receptor domain"/>
    <property type="match status" value="7"/>
</dbReference>
<feature type="signal peptide" evidence="2">
    <location>
        <begin position="1"/>
        <end position="22"/>
    </location>
</feature>
<dbReference type="SMART" id="SM00181">
    <property type="entry name" value="EGF"/>
    <property type="match status" value="6"/>
</dbReference>
<dbReference type="CDD" id="cd00064">
    <property type="entry name" value="FU"/>
    <property type="match status" value="4"/>
</dbReference>
<dbReference type="eggNOG" id="KOG3525">
    <property type="taxonomic scope" value="Eukaryota"/>
</dbReference>
<feature type="chain" id="PRO_5001566557" description="EGF-like domain-containing protein" evidence="2">
    <location>
        <begin position="23"/>
        <end position="1615"/>
    </location>
</feature>
<accession>A0A058Z1L2</accession>
<dbReference type="SMART" id="SM00261">
    <property type="entry name" value="FU"/>
    <property type="match status" value="11"/>
</dbReference>
<feature type="domain" description="EGF-like" evidence="3">
    <location>
        <begin position="985"/>
        <end position="1038"/>
    </location>
</feature>
<dbReference type="Proteomes" id="UP000030693">
    <property type="component" value="Unassembled WGS sequence"/>
</dbReference>
<keyword evidence="1" id="KW-0812">Transmembrane</keyword>
<dbReference type="RefSeq" id="XP_009497524.1">
    <property type="nucleotide sequence ID" value="XM_009499249.1"/>
</dbReference>
<dbReference type="InterPro" id="IPR006212">
    <property type="entry name" value="Furin_repeat"/>
</dbReference>
<evidence type="ECO:0000256" key="2">
    <source>
        <dbReference type="SAM" id="SignalP"/>
    </source>
</evidence>
<feature type="domain" description="EGF-like" evidence="3">
    <location>
        <begin position="1249"/>
        <end position="1280"/>
    </location>
</feature>
<feature type="transmembrane region" description="Helical" evidence="1">
    <location>
        <begin position="1540"/>
        <end position="1565"/>
    </location>
</feature>
<sequence length="1615" mass="167405">MPVLAALLVALLALLPWPGAGASPAFGPNVYLHAAAHPLHLSPNSRTVSHTAPGEPSQVSVRSAATLITHLRQVDPLHPVAEVRWGSFLQDIGLRYHSSPRRGNPDTLPIMYLPQEGPGLKPVLVEYSPLWVALFDQSTEHPFPQADSRLLAGIAVAASQALLLGVAGPSAGPHDVFLARLSAGGLEVLPVHLIEPLLGSVVLAAPGPGPTFFLASGTCVMLLRHDMPEAVAISQMHMSGLVSQMLASRIVSSADDCPASSDLVLMEDEARLVLLTCFLTDKQRILQLGLPPGASGQGRLLGPPARAMHDAFPRIFYVDAPSAPGPGASGTLWQGDIDALVGVTWRRVVPPRSVPDFERLDLLRLRTSGTGPGRWTLAAANVALFDSQAFGCHADPSIVCDGDGMDSGQPRGWACAPGQAESPFVSPDQLCAGCREGFYLDRPVGEPPFADSRHTCRPCRQADCRVCNAQHCLMCAEGLLLEPSGPDGQTACVASCSSGFTQGTNACHPVDDILPPVFLSQPAAEQLPGLPAGAQVTGIGETRLTLDPGSQLPRLTSPPARLPPLGQGVLLFTSTHESLLLPGQHIGNPYKPALRPMHLLRDPLPHAVTAMIEVGPFWHEGMLLAGQVLCNAGGTISEVWLECTPPAGEPLSCLVPGPASAKALNTDRCRDLRRLDAQHVAISLDGASVMLLRAAPELRRFEVTWHSANAMVLLPGMAAGRSSIPGPAGDWMILALGQDRTSAILRAMDHTDSRVDMYSGRLLANYRWNTEVFPVLLPCGGARAPELFLAQTLDYHWHVLHLPGDMLPSGRSANLLATRLDLGRIPYDLGPGLAEARFQALPLEATGPEYPSALLMMTGHVLGVSLLRCTGGPAGPCTLLPAIFRLLPEHLRLAPGDQLWQQAVARASGRDSLHDDPGTAMAMVFLSPTAGLVEFSLAGNCLHGTYGLECRACDPVCLGCYDSGPHSCTMCRARMPEAPDVCLSACPAGLHRDSSSMCGCHSSCQACGFQPEHGAYLCSRCRAGFARDPGQPASDRCHPCHESCAACVVPGDMGACTSCPAGRWLFYGTCGLACPEGTWPDPASRQCVPCPANCQACSQDNSCAACRQGFFRHSDAGLCQACHPSCAACDNATSCAACRPGLVFLATDAGQASLPCGSRCASCPDQPATCALCERGWLLASPDCVAECPAGSSSLGGLCSACHGTCATCHGPGPEHCLTCKPDTPLSMNGRCYAACPDGTFQLNGSCAPCSAFCGTCTGPGSTQCTGCPEGRVVYDGACLGACPGGFYAEAGACHRCQAPCTTCAGPGACTGCRPGDFLDPAGGCGADCPAGWHGCPSSGRCMACGGNCAACQTVGADCAARCSACEGGHVLSDGRCHRACPAGEYAPEGSGSCHACDVSCTTCAQRADRCTGCPAGVLVVDTGLCVGSCPGHTAPFEGVCLSCAAGCDRCAAGRAQAGCEVQADGQLLCPEMQRCLACEPGLLLLDGALCVGECPRGTFAADADAAVPACEHCHAKCATCHGPGPRDCTQSPGSPSSRVGLAVGLSMGLVLLLGLVIVAVVFLVRHRQRPGPAAPKDLDAEDATMLNTIVELALPGAILVAPTGRRSSSAPCPS</sequence>
<keyword evidence="1" id="KW-1133">Transmembrane helix</keyword>
<keyword evidence="1" id="KW-0472">Membrane</keyword>
<dbReference type="Gene3D" id="2.10.220.10">
    <property type="entry name" value="Hormone Receptor, Insulin-like Growth Factor Receptor 1, Chain A, domain 2"/>
    <property type="match status" value="8"/>
</dbReference>
<evidence type="ECO:0000259" key="3">
    <source>
        <dbReference type="SMART" id="SM00181"/>
    </source>
</evidence>
<evidence type="ECO:0000256" key="1">
    <source>
        <dbReference type="SAM" id="Phobius"/>
    </source>
</evidence>
<dbReference type="OrthoDB" id="2563779at2759"/>
<evidence type="ECO:0000313" key="5">
    <source>
        <dbReference type="Proteomes" id="UP000030693"/>
    </source>
</evidence>